<feature type="signal peptide" evidence="8">
    <location>
        <begin position="1"/>
        <end position="16"/>
    </location>
</feature>
<organism evidence="10 11">
    <name type="scientific">Moniliophthora roreri</name>
    <name type="common">Frosty pod rot fungus</name>
    <name type="synonym">Monilia roreri</name>
    <dbReference type="NCBI Taxonomy" id="221103"/>
    <lineage>
        <taxon>Eukaryota</taxon>
        <taxon>Fungi</taxon>
        <taxon>Dikarya</taxon>
        <taxon>Basidiomycota</taxon>
        <taxon>Agaricomycotina</taxon>
        <taxon>Agaricomycetes</taxon>
        <taxon>Agaricomycetidae</taxon>
        <taxon>Agaricales</taxon>
        <taxon>Marasmiineae</taxon>
        <taxon>Marasmiaceae</taxon>
        <taxon>Moniliophthora</taxon>
    </lineage>
</organism>
<dbReference type="Gene3D" id="2.60.120.260">
    <property type="entry name" value="Galactose-binding domain-like"/>
    <property type="match status" value="1"/>
</dbReference>
<dbReference type="PANTHER" id="PTHR31776:SF0">
    <property type="entry name" value="ALPHA-L-ARABINOFURANOSIDASE 1"/>
    <property type="match status" value="1"/>
</dbReference>
<keyword evidence="5 8" id="KW-0732">Signal</keyword>
<evidence type="ECO:0000256" key="5">
    <source>
        <dbReference type="ARBA" id="ARBA00022729"/>
    </source>
</evidence>
<keyword evidence="6" id="KW-0378">Hydrolase</keyword>
<feature type="domain" description="CBM1" evidence="9">
    <location>
        <begin position="16"/>
        <end position="52"/>
    </location>
</feature>
<dbReference type="Gene3D" id="2.60.40.1180">
    <property type="entry name" value="Golgi alpha-mannosidase II"/>
    <property type="match status" value="1"/>
</dbReference>
<dbReference type="GO" id="GO:0030248">
    <property type="term" value="F:cellulose binding"/>
    <property type="evidence" value="ECO:0007669"/>
    <property type="project" value="InterPro"/>
</dbReference>
<feature type="chain" id="PRO_5006901343" description="non-reducing end alpha-L-arabinofuranosidase" evidence="8">
    <location>
        <begin position="17"/>
        <end position="702"/>
    </location>
</feature>
<name>A0A0W0F0U6_MONRR</name>
<dbReference type="Pfam" id="PF00734">
    <property type="entry name" value="CBM_1"/>
    <property type="match status" value="1"/>
</dbReference>
<dbReference type="GO" id="GO:0005576">
    <property type="term" value="C:extracellular region"/>
    <property type="evidence" value="ECO:0007669"/>
    <property type="project" value="InterPro"/>
</dbReference>
<evidence type="ECO:0000259" key="9">
    <source>
        <dbReference type="PROSITE" id="PS51164"/>
    </source>
</evidence>
<comment type="caution">
    <text evidence="10">The sequence shown here is derived from an EMBL/GenBank/DDBJ whole genome shotgun (WGS) entry which is preliminary data.</text>
</comment>
<comment type="pathway">
    <text evidence="2">Glycan metabolism; L-arabinan degradation.</text>
</comment>
<dbReference type="PANTHER" id="PTHR31776">
    <property type="entry name" value="ALPHA-L-ARABINOFURANOSIDASE 1"/>
    <property type="match status" value="1"/>
</dbReference>
<dbReference type="InterPro" id="IPR013780">
    <property type="entry name" value="Glyco_hydro_b"/>
</dbReference>
<evidence type="ECO:0000256" key="3">
    <source>
        <dbReference type="ARBA" id="ARBA00007186"/>
    </source>
</evidence>
<dbReference type="EC" id="3.2.1.55" evidence="4"/>
<gene>
    <name evidence="10" type="ORF">WG66_17437</name>
</gene>
<dbReference type="Proteomes" id="UP000054988">
    <property type="component" value="Unassembled WGS sequence"/>
</dbReference>
<protein>
    <recommendedName>
        <fullName evidence="4">non-reducing end alpha-L-arabinofuranosidase</fullName>
        <ecNumber evidence="4">3.2.1.55</ecNumber>
    </recommendedName>
</protein>
<dbReference type="GO" id="GO:0046373">
    <property type="term" value="P:L-arabinose metabolic process"/>
    <property type="evidence" value="ECO:0007669"/>
    <property type="project" value="InterPro"/>
</dbReference>
<keyword evidence="7" id="KW-0325">Glycoprotein</keyword>
<dbReference type="EMBL" id="LATX01002402">
    <property type="protein sequence ID" value="KTB29943.1"/>
    <property type="molecule type" value="Genomic_DNA"/>
</dbReference>
<dbReference type="PROSITE" id="PS51164">
    <property type="entry name" value="CBM1_2"/>
    <property type="match status" value="1"/>
</dbReference>
<dbReference type="SUPFAM" id="SSF51445">
    <property type="entry name" value="(Trans)glycosidases"/>
    <property type="match status" value="1"/>
</dbReference>
<dbReference type="Pfam" id="PF02018">
    <property type="entry name" value="CBM_4_9"/>
    <property type="match status" value="1"/>
</dbReference>
<dbReference type="Pfam" id="PF06964">
    <property type="entry name" value="Alpha-L-AF_C"/>
    <property type="match status" value="1"/>
</dbReference>
<reference evidence="10 11" key="1">
    <citation type="submission" date="2015-12" db="EMBL/GenBank/DDBJ databases">
        <title>Draft genome sequence of Moniliophthora roreri, the causal agent of frosty pod rot of cacao.</title>
        <authorList>
            <person name="Aime M.C."/>
            <person name="Diaz-Valderrama J.R."/>
            <person name="Kijpornyongpan T."/>
            <person name="Phillips-Mora W."/>
        </authorList>
    </citation>
    <scope>NUCLEOTIDE SEQUENCE [LARGE SCALE GENOMIC DNA]</scope>
    <source>
        <strain evidence="10 11">MCA 2952</strain>
    </source>
</reference>
<dbReference type="InterPro" id="IPR051563">
    <property type="entry name" value="Glycosyl_Hydrolase_51"/>
</dbReference>
<evidence type="ECO:0000256" key="8">
    <source>
        <dbReference type="SAM" id="SignalP"/>
    </source>
</evidence>
<sequence>MLTLLTLVGLATLASAQSPVWSQCGGIGWSGSTTCASGSSCVVQNPYYSQCLPSSGNPPAAPTTQATAAPAATTVRVSSTASHPIPTTLWGLMFEDINVSSPSLRKVIKDDSGVDPVISSTGDGGLYGEMLQNRAFQNVQAGSSGALSHWAAVNGGQISVVADAVSSSLKNALSLTIPSGKSGGVGFSNDGWWGMKVTAGSTYKASFYYRFPSSTSFSGNAVVSLQTNGGQVLGSANVALSGSQTTWKKVTASITPTTSASNAQDKFVITIDGAAGSGKTIRFAMLSLFPPTFKNRENGMRADIAQALVDIKPASSDSLGATTSRCDGRLGRIHRRQGTWGYYNTDGLGLYDYLLWCEDGGMEPIMAVWAGLALSGGSGSSVPEDQLGPYVQEAIDQINFVIGDPAKSSAAALRAQLGHPEPFKLQYVEIGNEDFVNPTTYQYRWRAFYNPIHAAFPQLTLIHTDNVGTTYSPKPPARDHHVYQSPSWFAKNTFFYDDLARDGTKYFEGEYAVISTVDSDIWNNRLPYPVIQGAVSEAAYMTGIERNSDIVFAACYAPLLNHVSGTQWSPNLVAYDAMNVVKSASYYVQKLFGNNRGDQYISSTLPARSGALQWSVVKSGSNNIIIKIANTGTSAQTLAFALPWSNVASSASVDVLSANSGASNTPSNPNSIQPTTKTITVGQNFSYDVPGLSLSVIKFTAS</sequence>
<dbReference type="InterPro" id="IPR010720">
    <property type="entry name" value="Alpha-L-AF_C"/>
</dbReference>
<dbReference type="PROSITE" id="PS00562">
    <property type="entry name" value="CBM1_1"/>
    <property type="match status" value="1"/>
</dbReference>
<evidence type="ECO:0000256" key="2">
    <source>
        <dbReference type="ARBA" id="ARBA00004834"/>
    </source>
</evidence>
<dbReference type="GO" id="GO:0031222">
    <property type="term" value="P:arabinan catabolic process"/>
    <property type="evidence" value="ECO:0007669"/>
    <property type="project" value="UniProtKB-UniPathway"/>
</dbReference>
<proteinExistence type="inferred from homology"/>
<dbReference type="InterPro" id="IPR017853">
    <property type="entry name" value="GH"/>
</dbReference>
<dbReference type="Gene3D" id="3.20.20.80">
    <property type="entry name" value="Glycosidases"/>
    <property type="match status" value="1"/>
</dbReference>
<dbReference type="InterPro" id="IPR035971">
    <property type="entry name" value="CBD_sf"/>
</dbReference>
<dbReference type="InterPro" id="IPR003305">
    <property type="entry name" value="CenC_carb-bd"/>
</dbReference>
<dbReference type="AlphaFoldDB" id="A0A0W0F0U6"/>
<dbReference type="SUPFAM" id="SSF49785">
    <property type="entry name" value="Galactose-binding domain-like"/>
    <property type="match status" value="1"/>
</dbReference>
<dbReference type="SMART" id="SM00813">
    <property type="entry name" value="Alpha-L-AF_C"/>
    <property type="match status" value="1"/>
</dbReference>
<dbReference type="SMART" id="SM00236">
    <property type="entry name" value="fCBD"/>
    <property type="match status" value="1"/>
</dbReference>
<comment type="catalytic activity">
    <reaction evidence="1">
        <text>Hydrolysis of terminal non-reducing alpha-L-arabinofuranoside residues in alpha-L-arabinosides.</text>
        <dbReference type="EC" id="3.2.1.55"/>
    </reaction>
</comment>
<dbReference type="InterPro" id="IPR008979">
    <property type="entry name" value="Galactose-bd-like_sf"/>
</dbReference>
<evidence type="ECO:0000256" key="6">
    <source>
        <dbReference type="ARBA" id="ARBA00022801"/>
    </source>
</evidence>
<evidence type="ECO:0000256" key="4">
    <source>
        <dbReference type="ARBA" id="ARBA00012670"/>
    </source>
</evidence>
<accession>A0A0W0F0U6</accession>
<dbReference type="InterPro" id="IPR000254">
    <property type="entry name" value="CBD"/>
</dbReference>
<dbReference type="UniPathway" id="UPA00667"/>
<evidence type="ECO:0000313" key="10">
    <source>
        <dbReference type="EMBL" id="KTB29943.1"/>
    </source>
</evidence>
<evidence type="ECO:0000256" key="1">
    <source>
        <dbReference type="ARBA" id="ARBA00001462"/>
    </source>
</evidence>
<evidence type="ECO:0000313" key="11">
    <source>
        <dbReference type="Proteomes" id="UP000054988"/>
    </source>
</evidence>
<evidence type="ECO:0000256" key="7">
    <source>
        <dbReference type="ARBA" id="ARBA00023180"/>
    </source>
</evidence>
<dbReference type="GO" id="GO:0046556">
    <property type="term" value="F:alpha-L-arabinofuranosidase activity"/>
    <property type="evidence" value="ECO:0007669"/>
    <property type="project" value="UniProtKB-EC"/>
</dbReference>
<dbReference type="Pfam" id="PF22848">
    <property type="entry name" value="ASD1_dom"/>
    <property type="match status" value="1"/>
</dbReference>
<dbReference type="SUPFAM" id="SSF57180">
    <property type="entry name" value="Cellulose-binding domain"/>
    <property type="match status" value="1"/>
</dbReference>
<dbReference type="InterPro" id="IPR055235">
    <property type="entry name" value="ASD1_cat"/>
</dbReference>
<comment type="similarity">
    <text evidence="3">Belongs to the glycosyl hydrolase 51 family.</text>
</comment>